<evidence type="ECO:0000313" key="1">
    <source>
        <dbReference type="EMBL" id="RWR06533.1"/>
    </source>
</evidence>
<dbReference type="AlphaFoldDB" id="A0A443IML5"/>
<comment type="caution">
    <text evidence="1">The sequence shown here is derived from an EMBL/GenBank/DDBJ whole genome shotgun (WGS) entry which is preliminary data.</text>
</comment>
<proteinExistence type="predicted"/>
<dbReference type="RefSeq" id="WP_120074792.1">
    <property type="nucleotide sequence ID" value="NZ_CP126113.1"/>
</dbReference>
<accession>A0A443IML5</accession>
<organism evidence="1 2">
    <name type="scientific">Siminovitchia fortis</name>
    <dbReference type="NCBI Taxonomy" id="254758"/>
    <lineage>
        <taxon>Bacteria</taxon>
        <taxon>Bacillati</taxon>
        <taxon>Bacillota</taxon>
        <taxon>Bacilli</taxon>
        <taxon>Bacillales</taxon>
        <taxon>Bacillaceae</taxon>
        <taxon>Siminovitchia</taxon>
    </lineage>
</organism>
<gene>
    <name evidence="1" type="ORF">D4N35_014135</name>
</gene>
<keyword evidence="2" id="KW-1185">Reference proteome</keyword>
<dbReference type="Proteomes" id="UP000273811">
    <property type="component" value="Unassembled WGS sequence"/>
</dbReference>
<dbReference type="EMBL" id="QYTU02000035">
    <property type="protein sequence ID" value="RWR06533.1"/>
    <property type="molecule type" value="Genomic_DNA"/>
</dbReference>
<evidence type="ECO:0000313" key="2">
    <source>
        <dbReference type="Proteomes" id="UP000273811"/>
    </source>
</evidence>
<name>A0A443IML5_9BACI</name>
<reference evidence="1" key="1">
    <citation type="submission" date="2018-12" db="EMBL/GenBank/DDBJ databases">
        <authorList>
            <person name="Sun L."/>
            <person name="Chen Z."/>
        </authorList>
    </citation>
    <scope>NUCLEOTIDE SEQUENCE [LARGE SCALE GENOMIC DNA]</scope>
    <source>
        <strain evidence="1">DSM 16012</strain>
    </source>
</reference>
<sequence>MAERSARERFTVFSIISRTVNAVGFGDSPFNLLKKTKEHVRVHKIGMMPKGFLSILFFS</sequence>
<protein>
    <submittedName>
        <fullName evidence="1">Uncharacterized protein</fullName>
    </submittedName>
</protein>